<name>A0A4Y2K6T9_ARAVE</name>
<feature type="domain" description="DUF6570" evidence="1">
    <location>
        <begin position="2"/>
        <end position="98"/>
    </location>
</feature>
<dbReference type="EMBL" id="BGPR01004288">
    <property type="protein sequence ID" value="GBM98031.1"/>
    <property type="molecule type" value="Genomic_DNA"/>
</dbReference>
<evidence type="ECO:0000259" key="1">
    <source>
        <dbReference type="Pfam" id="PF20209"/>
    </source>
</evidence>
<dbReference type="OrthoDB" id="6141723at2759"/>
<evidence type="ECO:0000313" key="3">
    <source>
        <dbReference type="Proteomes" id="UP000499080"/>
    </source>
</evidence>
<gene>
    <name evidence="2" type="ORF">AVEN_151122_1</name>
</gene>
<comment type="caution">
    <text evidence="2">The sequence shown here is derived from an EMBL/GenBank/DDBJ whole genome shotgun (WGS) entry which is preliminary data.</text>
</comment>
<sequence length="226" mass="26044">MVALYINFIQLRPLKAYALNLQIGMKGSVVNIPIDIDDMVQVLSRAFDNLATIQIKLKRHVMHKSNYLFETVRPVAVCDALDYLVQTPLYREHNININTNYFKRYADQDIKSTVDFIVDEKDREYSEEASHLLDNVFIKDFLPENVNFDEDSDGENLCGEVDEEVMLIDINKETVENVQVIAPGQRKLPVPWHAVTDIDELCFPKICFGHKFTTPPKFSYADRGQV</sequence>
<keyword evidence="3" id="KW-1185">Reference proteome</keyword>
<accession>A0A4Y2K6T9</accession>
<protein>
    <recommendedName>
        <fullName evidence="1">DUF6570 domain-containing protein</fullName>
    </recommendedName>
</protein>
<proteinExistence type="predicted"/>
<dbReference type="Proteomes" id="UP000499080">
    <property type="component" value="Unassembled WGS sequence"/>
</dbReference>
<reference evidence="2 3" key="1">
    <citation type="journal article" date="2019" name="Sci. Rep.">
        <title>Orb-weaving spider Araneus ventricosus genome elucidates the spidroin gene catalogue.</title>
        <authorList>
            <person name="Kono N."/>
            <person name="Nakamura H."/>
            <person name="Ohtoshi R."/>
            <person name="Moran D.A.P."/>
            <person name="Shinohara A."/>
            <person name="Yoshida Y."/>
            <person name="Fujiwara M."/>
            <person name="Mori M."/>
            <person name="Tomita M."/>
            <person name="Arakawa K."/>
        </authorList>
    </citation>
    <scope>NUCLEOTIDE SEQUENCE [LARGE SCALE GENOMIC DNA]</scope>
</reference>
<dbReference type="Pfam" id="PF20209">
    <property type="entry name" value="DUF6570"/>
    <property type="match status" value="1"/>
</dbReference>
<evidence type="ECO:0000313" key="2">
    <source>
        <dbReference type="EMBL" id="GBM98031.1"/>
    </source>
</evidence>
<organism evidence="2 3">
    <name type="scientific">Araneus ventricosus</name>
    <name type="common">Orbweaver spider</name>
    <name type="synonym">Epeira ventricosa</name>
    <dbReference type="NCBI Taxonomy" id="182803"/>
    <lineage>
        <taxon>Eukaryota</taxon>
        <taxon>Metazoa</taxon>
        <taxon>Ecdysozoa</taxon>
        <taxon>Arthropoda</taxon>
        <taxon>Chelicerata</taxon>
        <taxon>Arachnida</taxon>
        <taxon>Araneae</taxon>
        <taxon>Araneomorphae</taxon>
        <taxon>Entelegynae</taxon>
        <taxon>Araneoidea</taxon>
        <taxon>Araneidae</taxon>
        <taxon>Araneus</taxon>
    </lineage>
</organism>
<dbReference type="InterPro" id="IPR046700">
    <property type="entry name" value="DUF6570"/>
</dbReference>
<dbReference type="AlphaFoldDB" id="A0A4Y2K6T9"/>